<sequence length="216" mass="24915">MMSDSDVHLPSASSTESCDTLYSSNSSALRRRTACIKRKFRRRLIKTIQFSPAVFRSRLEQKFPVTEYLLCCVCVLFSMAKFIFSSVSALEFRCCREIPLVNQELTFYERISCIRRHDGFSPRSYRAVSLQVAPFARDCKDRGYGRDRRAGQTERETIEFIFLEDREEMMARGVDFGKHRLGEFTAPSSLSLSQYPPEVSHCSRNRISVRKSQEGA</sequence>
<accession>A0A3M6UY53</accession>
<keyword evidence="3" id="KW-1185">Reference proteome</keyword>
<comment type="caution">
    <text evidence="2">The sequence shown here is derived from an EMBL/GenBank/DDBJ whole genome shotgun (WGS) entry which is preliminary data.</text>
</comment>
<feature type="compositionally biased region" description="Polar residues" evidence="1">
    <location>
        <begin position="11"/>
        <end position="20"/>
    </location>
</feature>
<dbReference type="EMBL" id="RCHS01000537">
    <property type="protein sequence ID" value="RMX58248.1"/>
    <property type="molecule type" value="Genomic_DNA"/>
</dbReference>
<feature type="region of interest" description="Disordered" evidence="1">
    <location>
        <begin position="1"/>
        <end position="20"/>
    </location>
</feature>
<evidence type="ECO:0000313" key="3">
    <source>
        <dbReference type="Proteomes" id="UP000275408"/>
    </source>
</evidence>
<dbReference type="AlphaFoldDB" id="A0A3M6UY53"/>
<organism evidence="2 3">
    <name type="scientific">Pocillopora damicornis</name>
    <name type="common">Cauliflower coral</name>
    <name type="synonym">Millepora damicornis</name>
    <dbReference type="NCBI Taxonomy" id="46731"/>
    <lineage>
        <taxon>Eukaryota</taxon>
        <taxon>Metazoa</taxon>
        <taxon>Cnidaria</taxon>
        <taxon>Anthozoa</taxon>
        <taxon>Hexacorallia</taxon>
        <taxon>Scleractinia</taxon>
        <taxon>Astrocoeniina</taxon>
        <taxon>Pocilloporidae</taxon>
        <taxon>Pocillopora</taxon>
    </lineage>
</organism>
<evidence type="ECO:0000256" key="1">
    <source>
        <dbReference type="SAM" id="MobiDB-lite"/>
    </source>
</evidence>
<name>A0A3M6UY53_POCDA</name>
<evidence type="ECO:0000313" key="2">
    <source>
        <dbReference type="EMBL" id="RMX58248.1"/>
    </source>
</evidence>
<gene>
    <name evidence="2" type="ORF">pdam_00000125</name>
</gene>
<proteinExistence type="predicted"/>
<protein>
    <submittedName>
        <fullName evidence="2">Uncharacterized protein</fullName>
    </submittedName>
</protein>
<reference evidence="2 3" key="1">
    <citation type="journal article" date="2018" name="Sci. Rep.">
        <title>Comparative analysis of the Pocillopora damicornis genome highlights role of immune system in coral evolution.</title>
        <authorList>
            <person name="Cunning R."/>
            <person name="Bay R.A."/>
            <person name="Gillette P."/>
            <person name="Baker A.C."/>
            <person name="Traylor-Knowles N."/>
        </authorList>
    </citation>
    <scope>NUCLEOTIDE SEQUENCE [LARGE SCALE GENOMIC DNA]</scope>
    <source>
        <strain evidence="2">RSMAS</strain>
        <tissue evidence="2">Whole animal</tissue>
    </source>
</reference>
<dbReference type="Proteomes" id="UP000275408">
    <property type="component" value="Unassembled WGS sequence"/>
</dbReference>